<organismHost>
    <name type="scientific">Sus scrofa</name>
    <name type="common">Pig</name>
    <dbReference type="NCBI Taxonomy" id="9823"/>
</organismHost>
<organismHost>
    <name type="scientific">Phacochoerus africanus</name>
    <name type="common">Warthog</name>
    <dbReference type="NCBI Taxonomy" id="41426"/>
</organismHost>
<reference evidence="3 4" key="1">
    <citation type="submission" date="2019-08" db="EMBL/GenBank/DDBJ databases">
        <authorList>
            <person name="Ndlovu S.S."/>
        </authorList>
    </citation>
    <scope>NUCLEOTIDE SEQUENCE [LARGE SCALE GENOMIC DNA]</scope>
    <source>
        <strain evidence="3">SPEC_57</strain>
    </source>
</reference>
<dbReference type="EMBL" id="MN394630">
    <property type="protein sequence ID" value="QGM12954.2"/>
    <property type="molecule type" value="Genomic_DNA"/>
</dbReference>
<dbReference type="SUPFAM" id="SSF48403">
    <property type="entry name" value="Ankyrin repeat"/>
    <property type="match status" value="1"/>
</dbReference>
<evidence type="ECO:0000313" key="4">
    <source>
        <dbReference type="Proteomes" id="UP000423628"/>
    </source>
</evidence>
<proteinExistence type="inferred from homology"/>
<organismHost>
    <name type="scientific">Phacochoerus aethiopicus</name>
    <name type="common">Warthog</name>
    <dbReference type="NCBI Taxonomy" id="85517"/>
</organismHost>
<organismHost>
    <name type="scientific">Ornithodoros moubata</name>
    <name type="common">Soft tick</name>
    <name type="synonym">Argasid tick</name>
    <dbReference type="NCBI Taxonomy" id="6938"/>
</organismHost>
<evidence type="ECO:0000256" key="2">
    <source>
        <dbReference type="ARBA" id="ARBA00009022"/>
    </source>
</evidence>
<dbReference type="GO" id="GO:0042330">
    <property type="term" value="P:taxis"/>
    <property type="evidence" value="ECO:0007669"/>
    <property type="project" value="InterPro"/>
</dbReference>
<dbReference type="Proteomes" id="UP000423628">
    <property type="component" value="Segment"/>
</dbReference>
<comment type="similarity">
    <text evidence="2">Belongs to the asfivirus MGF 360 family.</text>
</comment>
<organismHost>
    <name type="scientific">Potamochoerus larvatus</name>
    <name type="common">Bushpig</name>
    <dbReference type="NCBI Taxonomy" id="273792"/>
</organismHost>
<evidence type="ECO:0000256" key="1">
    <source>
        <dbReference type="ARBA" id="ARBA00004082"/>
    </source>
</evidence>
<evidence type="ECO:0000313" key="3">
    <source>
        <dbReference type="EMBL" id="QGM12954.2"/>
    </source>
</evidence>
<dbReference type="Pfam" id="PF01671">
    <property type="entry name" value="ASFV_360"/>
    <property type="match status" value="1"/>
</dbReference>
<sequence length="364" mass="42568">MMPSTLQVLAKKVLALGEHKENEHISREYYYHILKCCGLWWHEAPIILCFDGSEQMMIKTPIFEEGILLNTALMKAVQENNYELIKLFTEWGANINYGLISINTEHARDLCRKLGAKEMLERNEVIQIVFKTLDDITSSNMILCHELFTNNPLLENVNMGEMRMIINWRMKNLTNLLLNNDSISEILTKFWYGIAVKYNLKDAIQYFYQRFMDFNEWRVTCALSFNNVNDLHKMYITEKVHMNNDEMMNLACSIQDKNFSTIYYCFLLGANINQAMFTSVSNYNVFNIFFCIDLGADAFEEGKALAKQNGYYEIVEILSLDTIYSPNTDFSSKIEPEHISSLLKNFYPKNLYIFDRCKPGLYYP</sequence>
<dbReference type="InterPro" id="IPR002110">
    <property type="entry name" value="Ankyrin_rpt"/>
</dbReference>
<organism evidence="3 4">
    <name type="scientific">African swine fever virus</name>
    <name type="common">ASFV</name>
    <dbReference type="NCBI Taxonomy" id="10497"/>
    <lineage>
        <taxon>Viruses</taxon>
        <taxon>Varidnaviria</taxon>
        <taxon>Bamfordvirae</taxon>
        <taxon>Nucleocytoviricota</taxon>
        <taxon>Pokkesviricetes</taxon>
        <taxon>Asfuvirales</taxon>
        <taxon>Asfarviridae</taxon>
        <taxon>Asfivirus</taxon>
        <taxon>Asfivirus haemorrhagiae</taxon>
    </lineage>
</organism>
<name>A0A856Z239_ASF</name>
<dbReference type="Pfam" id="PF00023">
    <property type="entry name" value="Ank"/>
    <property type="match status" value="1"/>
</dbReference>
<accession>A0A856Z239</accession>
<dbReference type="InterPro" id="IPR036770">
    <property type="entry name" value="Ankyrin_rpt-contain_sf"/>
</dbReference>
<gene>
    <name evidence="3" type="ORF">360_19R</name>
</gene>
<dbReference type="InterPro" id="IPR002595">
    <property type="entry name" value="ASFV_MGF360"/>
</dbReference>
<protein>
    <submittedName>
        <fullName evidence="3">p360 19R</fullName>
    </submittedName>
</protein>
<organismHost>
    <name type="scientific">Ornithodoros</name>
    <name type="common">relapsing fever ticks</name>
    <dbReference type="NCBI Taxonomy" id="6937"/>
</organismHost>
<comment type="function">
    <text evidence="1">Plays a role in virus cell tropism, and may be required for efficient virus replication in macrophages.</text>
</comment>